<dbReference type="PANTHER" id="PTHR45934:SF1">
    <property type="entry name" value="OS04G0423100 PROTEIN"/>
    <property type="match status" value="1"/>
</dbReference>
<comment type="similarity">
    <text evidence="3">Belongs to the 3-hydroxybenzoate 6-hydroxylase family.</text>
</comment>
<dbReference type="GO" id="GO:0004497">
    <property type="term" value="F:monooxygenase activity"/>
    <property type="evidence" value="ECO:0007669"/>
    <property type="project" value="UniProtKB-KW"/>
</dbReference>
<evidence type="ECO:0000313" key="5">
    <source>
        <dbReference type="EMBL" id="VFU46072.1"/>
    </source>
</evidence>
<feature type="domain" description="FAD-binding" evidence="4">
    <location>
        <begin position="102"/>
        <end position="228"/>
    </location>
</feature>
<feature type="domain" description="FAD-binding" evidence="4">
    <location>
        <begin position="236"/>
        <end position="556"/>
    </location>
</feature>
<dbReference type="InterPro" id="IPR002938">
    <property type="entry name" value="FAD-bd"/>
</dbReference>
<reference evidence="5" key="1">
    <citation type="submission" date="2019-03" db="EMBL/GenBank/DDBJ databases">
        <authorList>
            <person name="Mank J."/>
            <person name="Almeida P."/>
        </authorList>
    </citation>
    <scope>NUCLEOTIDE SEQUENCE</scope>
    <source>
        <strain evidence="5">78183</strain>
    </source>
</reference>
<evidence type="ECO:0000256" key="2">
    <source>
        <dbReference type="ARBA" id="ARBA00023033"/>
    </source>
</evidence>
<keyword evidence="1" id="KW-0560">Oxidoreductase</keyword>
<dbReference type="EMBL" id="CAADRP010001636">
    <property type="protein sequence ID" value="VFU46072.1"/>
    <property type="molecule type" value="Genomic_DNA"/>
</dbReference>
<proteinExistence type="inferred from homology"/>
<dbReference type="AlphaFoldDB" id="A0A6N2LXS4"/>
<feature type="domain" description="FAD-binding" evidence="4">
    <location>
        <begin position="583"/>
        <end position="902"/>
    </location>
</feature>
<dbReference type="Gene3D" id="3.50.50.60">
    <property type="entry name" value="FAD/NAD(P)-binding domain"/>
    <property type="match status" value="3"/>
</dbReference>
<dbReference type="PANTHER" id="PTHR45934">
    <property type="entry name" value="FAD/NAD(P)-BINDING OXIDOREDUCTASE FAMILY PROTEIN"/>
    <property type="match status" value="1"/>
</dbReference>
<dbReference type="GO" id="GO:0071949">
    <property type="term" value="F:FAD binding"/>
    <property type="evidence" value="ECO:0007669"/>
    <property type="project" value="InterPro"/>
</dbReference>
<dbReference type="Pfam" id="PF01494">
    <property type="entry name" value="FAD_binding_3"/>
    <property type="match status" value="3"/>
</dbReference>
<organism evidence="5">
    <name type="scientific">Salix viminalis</name>
    <name type="common">Common osier</name>
    <name type="synonym">Basket willow</name>
    <dbReference type="NCBI Taxonomy" id="40686"/>
    <lineage>
        <taxon>Eukaryota</taxon>
        <taxon>Viridiplantae</taxon>
        <taxon>Streptophyta</taxon>
        <taxon>Embryophyta</taxon>
        <taxon>Tracheophyta</taxon>
        <taxon>Spermatophyta</taxon>
        <taxon>Magnoliopsida</taxon>
        <taxon>eudicotyledons</taxon>
        <taxon>Gunneridae</taxon>
        <taxon>Pentapetalae</taxon>
        <taxon>rosids</taxon>
        <taxon>fabids</taxon>
        <taxon>Malpighiales</taxon>
        <taxon>Salicaceae</taxon>
        <taxon>Saliceae</taxon>
        <taxon>Salix</taxon>
    </lineage>
</organism>
<dbReference type="SUPFAM" id="SSF51905">
    <property type="entry name" value="FAD/NAD(P)-binding domain"/>
    <property type="match status" value="3"/>
</dbReference>
<gene>
    <name evidence="5" type="ORF">SVIM_LOCUS291250</name>
</gene>
<accession>A0A6N2LXS4</accession>
<dbReference type="InterPro" id="IPR044560">
    <property type="entry name" value="MOase"/>
</dbReference>
<evidence type="ECO:0000259" key="4">
    <source>
        <dbReference type="Pfam" id="PF01494"/>
    </source>
</evidence>
<dbReference type="InterPro" id="IPR036188">
    <property type="entry name" value="FAD/NAD-bd_sf"/>
</dbReference>
<dbReference type="PRINTS" id="PR00420">
    <property type="entry name" value="RNGMNOXGNASE"/>
</dbReference>
<sequence length="1055" mass="115787">MDACGEGKVEFQAKGANTHRAVHICIDERRDGDDGGCGDRRSRHCRVGNSSGSEKSRGTSFGIGEIARDTSHRGSVTNINTGDVQQVLFSEQGIRPVHRKALLEALAEELPTDTIRFSSKLAAIESHEQGGGASIAVVHLEDGTAIKSKVLIGCDGVNSVVARWLGLAEPVHSGRSAVRSLAVFPQGHRFKHEVQQFVDQAGKRAAFVPLNDREFYWFLTCKDEERDGDDGGVMSAGIAGLATAVALKRVGVRALVLERSQGIRATGAALTLFPNAWLALDALGVSHKLTRSYDPLFNGSVTNINTGDVQQVLFSEQGIRTVHRKTLLEALAEELPTDSIRFSSKLAAIESQEQGGGASIAVVHLEDGTAIKSTVLIGCDGVHSVVARWLGLAEPVHSGRSAVRSLAAFPQGHRLKHEVQLFVDQQGKRAAFIPLNDREFYWFLTCKGENMTGEPEQIQREVLENYADNFPSIYLDVVRHADLSTISWAPLIGDAMHPMTPELGQGGGSSLEDAVVLGRHIGNSIIKNGGQFVEGDMAKAIDDYVKERRWRAALLVTGSYLSGWIQHGGAKWWMKGEMEMMEDVVIVGAGIAGLATAVALKRVGVRALVLERSQGIRATGAALSLFPNAWLALDALGVSHKLTRSYDPFLKGSVTNINTGDVQQVLFPDQGIRTVHRKALLEALAEELPTDSIRFSSKLAAIESQEQGGGASIAVVHLEDGTAIKSKVLIGCDGVHSVVARWLGLAEPVHSGRSAVRSLAVFPQGHRFKHEVQQFVDHQDKRAGFVPLNDREFYWFLTCKEENMTGEPEQIQREVLEKYAENFPSIYLDVVRHADLSTITWAPLMYRHPWRIIFGNLNKGNITVAGDAMHPMTPDLGQGGGSSLEDAVVLGRHIGNSIIKNGGQFVEGDMAKAIDDYVKERRWRGALLVTGSYFSGWIQQGGAKRWVSIFLVFSLDLRIIIVETFLLCRLGRRTKSRPLIRVSNLDTQQWYYVIVKLSSSHFLPFRDDSTSMQWKNLPANFKARVAQRNQRHSTIVELQKQEQKVGGRVWKFCIS</sequence>
<evidence type="ECO:0000256" key="1">
    <source>
        <dbReference type="ARBA" id="ARBA00023002"/>
    </source>
</evidence>
<protein>
    <recommendedName>
        <fullName evidence="4">FAD-binding domain-containing protein</fullName>
    </recommendedName>
</protein>
<keyword evidence="2" id="KW-0503">Monooxygenase</keyword>
<evidence type="ECO:0000256" key="3">
    <source>
        <dbReference type="ARBA" id="ARBA00024018"/>
    </source>
</evidence>
<name>A0A6N2LXS4_SALVM</name>